<dbReference type="AlphaFoldDB" id="A0AAI9B820"/>
<sequence>MPIQSQHKNIDYLSARLEATALVLEELVKLLTPEQREKLNLAIAGRCPGVKNASLRNRNSPAYQLLQFINDDVGSSD</sequence>
<name>A0AAI9B820_ECOLX</name>
<gene>
    <name evidence="1" type="ORF">BCB93_003078</name>
</gene>
<comment type="caution">
    <text evidence="1">The sequence shown here is derived from an EMBL/GenBank/DDBJ whole genome shotgun (WGS) entry which is preliminary data.</text>
</comment>
<protein>
    <submittedName>
        <fullName evidence="1">Uncharacterized protein</fullName>
    </submittedName>
</protein>
<evidence type="ECO:0000313" key="1">
    <source>
        <dbReference type="EMBL" id="EFI6953421.1"/>
    </source>
</evidence>
<dbReference type="Proteomes" id="UP000775646">
    <property type="component" value="Unassembled WGS sequence"/>
</dbReference>
<evidence type="ECO:0000313" key="2">
    <source>
        <dbReference type="Proteomes" id="UP000775646"/>
    </source>
</evidence>
<dbReference type="RefSeq" id="WP_065226722.1">
    <property type="nucleotide sequence ID" value="NZ_BDLM01000057.1"/>
</dbReference>
<dbReference type="EMBL" id="AASZRA010000015">
    <property type="protein sequence ID" value="EFI6953421.1"/>
    <property type="molecule type" value="Genomic_DNA"/>
</dbReference>
<organism evidence="1 2">
    <name type="scientific">Escherichia coli</name>
    <dbReference type="NCBI Taxonomy" id="562"/>
    <lineage>
        <taxon>Bacteria</taxon>
        <taxon>Pseudomonadati</taxon>
        <taxon>Pseudomonadota</taxon>
        <taxon>Gammaproteobacteria</taxon>
        <taxon>Enterobacterales</taxon>
        <taxon>Enterobacteriaceae</taxon>
        <taxon>Escherichia</taxon>
    </lineage>
</organism>
<reference evidence="1" key="1">
    <citation type="submission" date="2020-02" db="EMBL/GenBank/DDBJ databases">
        <authorList>
            <consortium name="GenomeTrakr network: Whole genome sequencing for foodborne pathogen traceback"/>
        </authorList>
    </citation>
    <scope>NUCLEOTIDE SEQUENCE</scope>
    <source>
        <strain evidence="1">CFSAN046653</strain>
    </source>
</reference>
<accession>A0AAI9B820</accession>
<proteinExistence type="predicted"/>